<dbReference type="Gene3D" id="1.20.140.40">
    <property type="entry name" value="Invertase/pectin methylesterase inhibitor family protein"/>
    <property type="match status" value="1"/>
</dbReference>
<dbReference type="Proteomes" id="UP001054889">
    <property type="component" value="Unassembled WGS sequence"/>
</dbReference>
<evidence type="ECO:0000313" key="3">
    <source>
        <dbReference type="Proteomes" id="UP001054889"/>
    </source>
</evidence>
<evidence type="ECO:0000313" key="2">
    <source>
        <dbReference type="EMBL" id="GJN23971.1"/>
    </source>
</evidence>
<dbReference type="EMBL" id="BQKI01000076">
    <property type="protein sequence ID" value="GJN23971.1"/>
    <property type="molecule type" value="Genomic_DNA"/>
</dbReference>
<keyword evidence="3" id="KW-1185">Reference proteome</keyword>
<dbReference type="GO" id="GO:0004857">
    <property type="term" value="F:enzyme inhibitor activity"/>
    <property type="evidence" value="ECO:0007669"/>
    <property type="project" value="InterPro"/>
</dbReference>
<proteinExistence type="predicted"/>
<organism evidence="2 3">
    <name type="scientific">Eleusine coracana subsp. coracana</name>
    <dbReference type="NCBI Taxonomy" id="191504"/>
    <lineage>
        <taxon>Eukaryota</taxon>
        <taxon>Viridiplantae</taxon>
        <taxon>Streptophyta</taxon>
        <taxon>Embryophyta</taxon>
        <taxon>Tracheophyta</taxon>
        <taxon>Spermatophyta</taxon>
        <taxon>Magnoliopsida</taxon>
        <taxon>Liliopsida</taxon>
        <taxon>Poales</taxon>
        <taxon>Poaceae</taxon>
        <taxon>PACMAD clade</taxon>
        <taxon>Chloridoideae</taxon>
        <taxon>Cynodonteae</taxon>
        <taxon>Eleusininae</taxon>
        <taxon>Eleusine</taxon>
    </lineage>
</organism>
<protein>
    <recommendedName>
        <fullName evidence="1">Pectinesterase inhibitor domain-containing protein</fullName>
    </recommendedName>
</protein>
<name>A0AAV5EPE9_ELECO</name>
<evidence type="ECO:0000259" key="1">
    <source>
        <dbReference type="SMART" id="SM00856"/>
    </source>
</evidence>
<dbReference type="AlphaFoldDB" id="A0AAV5EPE9"/>
<dbReference type="SUPFAM" id="SSF101148">
    <property type="entry name" value="Plant invertase/pectin methylesterase inhibitor"/>
    <property type="match status" value="1"/>
</dbReference>
<sequence length="184" mass="19614">MPAVSAPGPSSSTAASFLRASCAPAHQPETCYNMLLPYADSFHGSLARVARTSASLAIDRQQALTDEIARLKLRGTGAGSRADITLGSCFDTVSNSGSYPNVTLGRLDDLVAGVKSKKQFDWEKLLAQDWLYSSVSAMYECVDWIHDAGEAAMSSPVLKKVIAGCTTAVPYMEIAVDLTNSLKF</sequence>
<dbReference type="InterPro" id="IPR006501">
    <property type="entry name" value="Pectinesterase_inhib_dom"/>
</dbReference>
<dbReference type="InterPro" id="IPR035513">
    <property type="entry name" value="Invertase/methylesterase_inhib"/>
</dbReference>
<reference evidence="2" key="1">
    <citation type="journal article" date="2018" name="DNA Res.">
        <title>Multiple hybrid de novo genome assembly of finger millet, an orphan allotetraploid crop.</title>
        <authorList>
            <person name="Hatakeyama M."/>
            <person name="Aluri S."/>
            <person name="Balachadran M.T."/>
            <person name="Sivarajan S.R."/>
            <person name="Patrignani A."/>
            <person name="Gruter S."/>
            <person name="Poveda L."/>
            <person name="Shimizu-Inatsugi R."/>
            <person name="Baeten J."/>
            <person name="Francoijs K.J."/>
            <person name="Nataraja K.N."/>
            <person name="Reddy Y.A.N."/>
            <person name="Phadnis S."/>
            <person name="Ravikumar R.L."/>
            <person name="Schlapbach R."/>
            <person name="Sreeman S.M."/>
            <person name="Shimizu K.K."/>
        </authorList>
    </citation>
    <scope>NUCLEOTIDE SEQUENCE</scope>
</reference>
<dbReference type="SMART" id="SM00856">
    <property type="entry name" value="PMEI"/>
    <property type="match status" value="1"/>
</dbReference>
<feature type="domain" description="Pectinesterase inhibitor" evidence="1">
    <location>
        <begin position="13"/>
        <end position="162"/>
    </location>
</feature>
<accession>A0AAV5EPE9</accession>
<reference evidence="2" key="2">
    <citation type="submission" date="2021-12" db="EMBL/GenBank/DDBJ databases">
        <title>Resequencing data analysis of finger millet.</title>
        <authorList>
            <person name="Hatakeyama M."/>
            <person name="Aluri S."/>
            <person name="Balachadran M.T."/>
            <person name="Sivarajan S.R."/>
            <person name="Poveda L."/>
            <person name="Shimizu-Inatsugi R."/>
            <person name="Schlapbach R."/>
            <person name="Sreeman S.M."/>
            <person name="Shimizu K.K."/>
        </authorList>
    </citation>
    <scope>NUCLEOTIDE SEQUENCE</scope>
</reference>
<comment type="caution">
    <text evidence="2">The sequence shown here is derived from an EMBL/GenBank/DDBJ whole genome shotgun (WGS) entry which is preliminary data.</text>
</comment>
<dbReference type="Pfam" id="PF04043">
    <property type="entry name" value="PMEI"/>
    <property type="match status" value="1"/>
</dbReference>
<gene>
    <name evidence="2" type="primary">gb11673</name>
    <name evidence="2" type="ORF">PR202_gb11673</name>
</gene>